<name>A0AAE3XRG5_9BACT</name>
<dbReference type="RefSeq" id="WP_309942882.1">
    <property type="nucleotide sequence ID" value="NZ_AP025309.1"/>
</dbReference>
<dbReference type="EMBL" id="JAVDQD010000011">
    <property type="protein sequence ID" value="MDR6241787.1"/>
    <property type="molecule type" value="Genomic_DNA"/>
</dbReference>
<sequence>MKHLLTYFLVMLLFYSCSSKSTEYLIAGSGFKKIVKIDRSGNILWSHGLGHKQECNSVASIGDGKVLYAYKQGAKVINSNHQTLWEYQAPEGSEVQSAIMLANGNYLIGQCGNPSMIFEFDSEGKKLHEVSFDSGIKKAHAQFRRVEKTAHGTYLVGLLKSRRVLEIDEQGNIIKDFKVEAKPFSVEPLKNGNWLVSGGDLHNILEIDSRTGEPVLEIKDGELDIPLRFVAQIIEKKNGNKLICNWGGHAKGQSKVAQLLEINPQQEIVWSFADSVEVGNISAVDIVM</sequence>
<evidence type="ECO:0000313" key="3">
    <source>
        <dbReference type="Proteomes" id="UP001185092"/>
    </source>
</evidence>
<dbReference type="SUPFAM" id="SSF50998">
    <property type="entry name" value="Quinoprotein alcohol dehydrogenase-like"/>
    <property type="match status" value="1"/>
</dbReference>
<dbReference type="AlphaFoldDB" id="A0AAE3XRG5"/>
<dbReference type="Proteomes" id="UP001185092">
    <property type="component" value="Unassembled WGS sequence"/>
</dbReference>
<comment type="caution">
    <text evidence="2">The sequence shown here is derived from an EMBL/GenBank/DDBJ whole genome shotgun (WGS) entry which is preliminary data.</text>
</comment>
<dbReference type="InterPro" id="IPR054550">
    <property type="entry name" value="Mala_s_1-like"/>
</dbReference>
<evidence type="ECO:0000313" key="2">
    <source>
        <dbReference type="EMBL" id="MDR6241787.1"/>
    </source>
</evidence>
<proteinExistence type="predicted"/>
<reference evidence="2" key="1">
    <citation type="submission" date="2023-07" db="EMBL/GenBank/DDBJ databases">
        <title>Genomic Encyclopedia of Type Strains, Phase IV (KMG-IV): sequencing the most valuable type-strain genomes for metagenomic binning, comparative biology and taxonomic classification.</title>
        <authorList>
            <person name="Goeker M."/>
        </authorList>
    </citation>
    <scope>NUCLEOTIDE SEQUENCE</scope>
    <source>
        <strain evidence="2">DSM 26174</strain>
    </source>
</reference>
<protein>
    <submittedName>
        <fullName evidence="2">Outer membrane protein assembly factor BamB</fullName>
    </submittedName>
</protein>
<dbReference type="PROSITE" id="PS51257">
    <property type="entry name" value="PROKAR_LIPOPROTEIN"/>
    <property type="match status" value="1"/>
</dbReference>
<feature type="chain" id="PRO_5042077603" evidence="1">
    <location>
        <begin position="22"/>
        <end position="288"/>
    </location>
</feature>
<dbReference type="InterPro" id="IPR011047">
    <property type="entry name" value="Quinoprotein_ADH-like_sf"/>
</dbReference>
<organism evidence="2 3">
    <name type="scientific">Aureibacter tunicatorum</name>
    <dbReference type="NCBI Taxonomy" id="866807"/>
    <lineage>
        <taxon>Bacteria</taxon>
        <taxon>Pseudomonadati</taxon>
        <taxon>Bacteroidota</taxon>
        <taxon>Cytophagia</taxon>
        <taxon>Cytophagales</taxon>
        <taxon>Persicobacteraceae</taxon>
        <taxon>Aureibacter</taxon>
    </lineage>
</organism>
<dbReference type="Pfam" id="PF22701">
    <property type="entry name" value="Mala_s_1-like"/>
    <property type="match status" value="1"/>
</dbReference>
<accession>A0AAE3XRG5</accession>
<feature type="signal peptide" evidence="1">
    <location>
        <begin position="1"/>
        <end position="21"/>
    </location>
</feature>
<evidence type="ECO:0000256" key="1">
    <source>
        <dbReference type="SAM" id="SignalP"/>
    </source>
</evidence>
<keyword evidence="3" id="KW-1185">Reference proteome</keyword>
<keyword evidence="1" id="KW-0732">Signal</keyword>
<dbReference type="InterPro" id="IPR011042">
    <property type="entry name" value="6-blade_b-propeller_TolB-like"/>
</dbReference>
<dbReference type="Gene3D" id="2.120.10.30">
    <property type="entry name" value="TolB, C-terminal domain"/>
    <property type="match status" value="1"/>
</dbReference>
<gene>
    <name evidence="2" type="ORF">HNQ88_004874</name>
</gene>